<organism evidence="3 4">
    <name type="scientific">Melaminivora suipulveris</name>
    <dbReference type="NCBI Taxonomy" id="2109913"/>
    <lineage>
        <taxon>Bacteria</taxon>
        <taxon>Pseudomonadati</taxon>
        <taxon>Pseudomonadota</taxon>
        <taxon>Betaproteobacteria</taxon>
        <taxon>Burkholderiales</taxon>
        <taxon>Comamonadaceae</taxon>
        <taxon>Melaminivora</taxon>
    </lineage>
</organism>
<dbReference type="PANTHER" id="PTHR11895">
    <property type="entry name" value="TRANSAMIDASE"/>
    <property type="match status" value="1"/>
</dbReference>
<dbReference type="AlphaFoldDB" id="A0A2R3QBS3"/>
<name>A0A2R3QBS3_9BURK</name>
<evidence type="ECO:0000313" key="4">
    <source>
        <dbReference type="Proteomes" id="UP000237925"/>
    </source>
</evidence>
<dbReference type="RefSeq" id="WP_106683642.1">
    <property type="nucleotide sequence ID" value="NZ_CP027667.1"/>
</dbReference>
<comment type="similarity">
    <text evidence="1">Belongs to the amidase family.</text>
</comment>
<dbReference type="GO" id="GO:0016740">
    <property type="term" value="F:transferase activity"/>
    <property type="evidence" value="ECO:0007669"/>
    <property type="project" value="UniProtKB-KW"/>
</dbReference>
<feature type="domain" description="Amidase" evidence="2">
    <location>
        <begin position="27"/>
        <end position="454"/>
    </location>
</feature>
<dbReference type="Pfam" id="PF01425">
    <property type="entry name" value="Amidase"/>
    <property type="match status" value="1"/>
</dbReference>
<dbReference type="InterPro" id="IPR036928">
    <property type="entry name" value="AS_sf"/>
</dbReference>
<evidence type="ECO:0000256" key="1">
    <source>
        <dbReference type="ARBA" id="ARBA00009199"/>
    </source>
</evidence>
<dbReference type="KEGG" id="mela:C6568_08005"/>
<evidence type="ECO:0000259" key="2">
    <source>
        <dbReference type="Pfam" id="PF01425"/>
    </source>
</evidence>
<reference evidence="3 4" key="1">
    <citation type="submission" date="2018-03" db="EMBL/GenBank/DDBJ databases">
        <title>Genome sequencing of Melaminivora sp.</title>
        <authorList>
            <person name="Kim S.-J."/>
            <person name="Heo J."/>
            <person name="Ahn J.-H."/>
            <person name="Kwon S.-W."/>
        </authorList>
    </citation>
    <scope>NUCLEOTIDE SEQUENCE [LARGE SCALE GENOMIC DNA]</scope>
    <source>
        <strain evidence="3 4">SC2-9</strain>
    </source>
</reference>
<gene>
    <name evidence="3" type="ORF">C6568_08005</name>
</gene>
<dbReference type="EMBL" id="CP027667">
    <property type="protein sequence ID" value="AVO49209.1"/>
    <property type="molecule type" value="Genomic_DNA"/>
</dbReference>
<dbReference type="Proteomes" id="UP000237925">
    <property type="component" value="Chromosome"/>
</dbReference>
<accession>A0A2R3QBS3</accession>
<sequence>MPSELWKWPAAALAQAIRDRRVSPVEAVSVILDHTLEQQHRLNCFITVCAEQALAQARDAEAAVMRGDALGPLHGVPFSVKDLVNTQGVATTFGAIPMRDNVPAQNAVSVARLRSAGAILVGKTTTPEFGTKGFTDAPLFGATCNAWSAEHTSGGSSGGAAVAVAAGMAPLAIATDGGGSTRIPAACNGVVGIKQTLGVVPHSQALDLFGNQTYVTPLTRTVEDSALMLSVMAGPHPCDPWSLGRAPVAFDRRAWAARSLRGKRFRYNLSPPGRRVSAQVKKAFFEALRHIQTLGGEVEPFEARLDIEPQWRTVNHTVWRARFAALLEQHPAAFSDTFRRQVESAQDCSAIDFQQAMFARSQLFHTVQGWLSEADFLVMPTLTRTALPLGTDIFDTMEIDGAQMGDIRANWYPWTMPFNMTGHPAISIPCGFDSRQLPVGLQIVGPMYADAALLQAAACLESSFGLLQAWPPMNSHPKTKEINP</sequence>
<dbReference type="Gene3D" id="3.90.1300.10">
    <property type="entry name" value="Amidase signature (AS) domain"/>
    <property type="match status" value="1"/>
</dbReference>
<proteinExistence type="inferred from homology"/>
<dbReference type="SUPFAM" id="SSF75304">
    <property type="entry name" value="Amidase signature (AS) enzymes"/>
    <property type="match status" value="1"/>
</dbReference>
<keyword evidence="4" id="KW-1185">Reference proteome</keyword>
<keyword evidence="3" id="KW-0808">Transferase</keyword>
<dbReference type="InterPro" id="IPR000120">
    <property type="entry name" value="Amidase"/>
</dbReference>
<dbReference type="OrthoDB" id="8576090at2"/>
<dbReference type="PANTHER" id="PTHR11895:SF7">
    <property type="entry name" value="GLUTAMYL-TRNA(GLN) AMIDOTRANSFERASE SUBUNIT A, MITOCHONDRIAL"/>
    <property type="match status" value="1"/>
</dbReference>
<dbReference type="InterPro" id="IPR023631">
    <property type="entry name" value="Amidase_dom"/>
</dbReference>
<protein>
    <submittedName>
        <fullName evidence="3">Glutamyl-tRNA amidotransferase</fullName>
    </submittedName>
</protein>
<evidence type="ECO:0000313" key="3">
    <source>
        <dbReference type="EMBL" id="AVO49209.1"/>
    </source>
</evidence>